<dbReference type="AlphaFoldDB" id="A0A846WNN5"/>
<evidence type="ECO:0000259" key="7">
    <source>
        <dbReference type="PROSITE" id="PS51194"/>
    </source>
</evidence>
<feature type="region of interest" description="Disordered" evidence="5">
    <location>
        <begin position="254"/>
        <end position="275"/>
    </location>
</feature>
<dbReference type="PANTHER" id="PTHR12131">
    <property type="entry name" value="ATP-DEPENDENT RNA AND DNA HELICASE"/>
    <property type="match status" value="1"/>
</dbReference>
<evidence type="ECO:0000259" key="6">
    <source>
        <dbReference type="PROSITE" id="PS51192"/>
    </source>
</evidence>
<dbReference type="SMART" id="SM01142">
    <property type="entry name" value="DSHCT"/>
    <property type="match status" value="1"/>
</dbReference>
<dbReference type="Pfam" id="PF00271">
    <property type="entry name" value="Helicase_C"/>
    <property type="match status" value="1"/>
</dbReference>
<dbReference type="InterPro" id="IPR012961">
    <property type="entry name" value="Ski2/MTR4_C"/>
</dbReference>
<evidence type="ECO:0000313" key="9">
    <source>
        <dbReference type="Proteomes" id="UP000563898"/>
    </source>
</evidence>
<dbReference type="GO" id="GO:0016787">
    <property type="term" value="F:hydrolase activity"/>
    <property type="evidence" value="ECO:0007669"/>
    <property type="project" value="UniProtKB-KW"/>
</dbReference>
<sequence>MLVSMTSSDRLDAPSATAGSAFDTFVARLDFRLDDFQIRACHALESGHGVLVCAPTGAGKTIVGEFAVHLALASGSKCFYTTPIKALSNQKYADLVAVHGAASVGLLTGDTSINSDAPVVVMTTEVVRNMIYANSPALNGLSHVVMDEVHFLADRFRGAVWEEVILHLEPSVRVVSLSATVSNAEEFGEWIQTVRGDTTVIVDDHRPVPLTQHMLVGSRLFDLFDSRGAAGDHRPKVNPELKRFIRHRMLLDDDDDQRGRRGRGRPRRKPGPPRPQVVARLEKEGLLPAIGFIFSRAGCDGALAQCLRSGLNLLTPDQVAAVDDVVDRHLTELSPADADVLGVDEWRAGLRRGFAAHHAGLLPTFRHTVEELFVRGLVRMVFATETLALGINMPARSVVLERLVKFNGEAHVDLSPGEFTQLTGRAGRRGIDVEGHAVIVWSPELIPEQVAGLAGARTFPLRSSFAPEYNMAVNLIGRLGLAGSRDLLNRSFAQFQADRSVVGQARKVDEMSRQLRRLDVELAGAAQRRGIDPGPIGVDADTAGPADAAEVAHGSEEPYAGFLGYITLREDIRRRERDLRFRRRVEGRDAIADELASLKRGAVIGVPTGRHRGIAVVLETAGAPVDPKPLVLTEDAWCGRVGVADFVNPPEVLGGMRLPRNADRRTGRGRRDLATALRSTGIEMPRGRGSKKRAEAADDAELKRLRHALKAHPAHGIEASDDLFRLAERRNRLLRDIVDAQARIGARTSTLGVTFDHIVGVLSELGYVEYVDETVRVTPTGEVLSRIYSESDLVVTECIRAGIWDKLSPPDLAAVVAAMVFESRRESYSGADAMSGNPALRTAIADTVGIWRSVTAVESRHHVSPTREPDTGFSVAVSLWVSGRSLTEALAAAGERGHLLSPGDFVRWNRQVVDLLEQIRLCVGEDSPLARPARVAVGAIRRGVVAAELG</sequence>
<name>A0A846WNN5_9ACTN</name>
<dbReference type="Pfam" id="PF00270">
    <property type="entry name" value="DEAD"/>
    <property type="match status" value="1"/>
</dbReference>
<dbReference type="InterPro" id="IPR011545">
    <property type="entry name" value="DEAD/DEAH_box_helicase_dom"/>
</dbReference>
<dbReference type="Gene3D" id="3.40.50.300">
    <property type="entry name" value="P-loop containing nucleotide triphosphate hydrolases"/>
    <property type="match status" value="2"/>
</dbReference>
<dbReference type="PANTHER" id="PTHR12131:SF1">
    <property type="entry name" value="ATP-DEPENDENT RNA HELICASE SUPV3L1, MITOCHONDRIAL-RELATED"/>
    <property type="match status" value="1"/>
</dbReference>
<protein>
    <submittedName>
        <fullName evidence="8">DEAD/DEAH box helicase</fullName>
    </submittedName>
</protein>
<comment type="caution">
    <text evidence="8">The sequence shown here is derived from an EMBL/GenBank/DDBJ whole genome shotgun (WGS) entry which is preliminary data.</text>
</comment>
<reference evidence="8 9" key="1">
    <citation type="submission" date="2020-04" db="EMBL/GenBank/DDBJ databases">
        <title>MicrobeNet Type strains.</title>
        <authorList>
            <person name="Nicholson A.C."/>
        </authorList>
    </citation>
    <scope>NUCLEOTIDE SEQUENCE [LARGE SCALE GENOMIC DNA]</scope>
    <source>
        <strain evidence="8 9">ATCC BAA-14</strain>
    </source>
</reference>
<keyword evidence="3 8" id="KW-0347">Helicase</keyword>
<proteinExistence type="predicted"/>
<dbReference type="Proteomes" id="UP000563898">
    <property type="component" value="Unassembled WGS sequence"/>
</dbReference>
<dbReference type="PROSITE" id="PS51192">
    <property type="entry name" value="HELICASE_ATP_BIND_1"/>
    <property type="match status" value="1"/>
</dbReference>
<dbReference type="GO" id="GO:0055087">
    <property type="term" value="C:Ski complex"/>
    <property type="evidence" value="ECO:0007669"/>
    <property type="project" value="TreeGrafter"/>
</dbReference>
<dbReference type="GO" id="GO:0003676">
    <property type="term" value="F:nucleic acid binding"/>
    <property type="evidence" value="ECO:0007669"/>
    <property type="project" value="InterPro"/>
</dbReference>
<dbReference type="EMBL" id="JAAXPC010000006">
    <property type="protein sequence ID" value="NKY02400.1"/>
    <property type="molecule type" value="Genomic_DNA"/>
</dbReference>
<evidence type="ECO:0000256" key="3">
    <source>
        <dbReference type="ARBA" id="ARBA00022806"/>
    </source>
</evidence>
<dbReference type="InterPro" id="IPR058621">
    <property type="entry name" value="SH3_HelY"/>
</dbReference>
<evidence type="ECO:0000256" key="5">
    <source>
        <dbReference type="SAM" id="MobiDB-lite"/>
    </source>
</evidence>
<dbReference type="GO" id="GO:0005524">
    <property type="term" value="F:ATP binding"/>
    <property type="evidence" value="ECO:0007669"/>
    <property type="project" value="UniProtKB-KW"/>
</dbReference>
<dbReference type="InterPro" id="IPR027417">
    <property type="entry name" value="P-loop_NTPase"/>
</dbReference>
<evidence type="ECO:0000256" key="4">
    <source>
        <dbReference type="ARBA" id="ARBA00022840"/>
    </source>
</evidence>
<dbReference type="Pfam" id="PF26090">
    <property type="entry name" value="SH3_HelY"/>
    <property type="match status" value="1"/>
</dbReference>
<dbReference type="InterPro" id="IPR001650">
    <property type="entry name" value="Helicase_C-like"/>
</dbReference>
<organism evidence="8 9">
    <name type="scientific">Gordonia polyisoprenivorans</name>
    <dbReference type="NCBI Taxonomy" id="84595"/>
    <lineage>
        <taxon>Bacteria</taxon>
        <taxon>Bacillati</taxon>
        <taxon>Actinomycetota</taxon>
        <taxon>Actinomycetes</taxon>
        <taxon>Mycobacteriales</taxon>
        <taxon>Gordoniaceae</taxon>
        <taxon>Gordonia</taxon>
    </lineage>
</organism>
<dbReference type="PROSITE" id="PS51194">
    <property type="entry name" value="HELICASE_CTER"/>
    <property type="match status" value="1"/>
</dbReference>
<evidence type="ECO:0000256" key="2">
    <source>
        <dbReference type="ARBA" id="ARBA00022801"/>
    </source>
</evidence>
<dbReference type="SUPFAM" id="SSF52540">
    <property type="entry name" value="P-loop containing nucleoside triphosphate hydrolases"/>
    <property type="match status" value="1"/>
</dbReference>
<dbReference type="SMART" id="SM00487">
    <property type="entry name" value="DEXDc"/>
    <property type="match status" value="1"/>
</dbReference>
<accession>A0A846WNN5</accession>
<dbReference type="InterPro" id="IPR014001">
    <property type="entry name" value="Helicase_ATP-bd"/>
</dbReference>
<dbReference type="Pfam" id="PF08148">
    <property type="entry name" value="DSHCT"/>
    <property type="match status" value="1"/>
</dbReference>
<dbReference type="InterPro" id="IPR050699">
    <property type="entry name" value="RNA-DNA_Helicase"/>
</dbReference>
<evidence type="ECO:0000313" key="8">
    <source>
        <dbReference type="EMBL" id="NKY02400.1"/>
    </source>
</evidence>
<keyword evidence="4" id="KW-0067">ATP-binding</keyword>
<dbReference type="GO" id="GO:0004386">
    <property type="term" value="F:helicase activity"/>
    <property type="evidence" value="ECO:0007669"/>
    <property type="project" value="UniProtKB-KW"/>
</dbReference>
<feature type="compositionally biased region" description="Basic residues" evidence="5">
    <location>
        <begin position="260"/>
        <end position="271"/>
    </location>
</feature>
<keyword evidence="2" id="KW-0378">Hydrolase</keyword>
<evidence type="ECO:0000256" key="1">
    <source>
        <dbReference type="ARBA" id="ARBA00022741"/>
    </source>
</evidence>
<dbReference type="GO" id="GO:0070478">
    <property type="term" value="P:nuclear-transcribed mRNA catabolic process, 3'-5' exonucleolytic nonsense-mediated decay"/>
    <property type="evidence" value="ECO:0007669"/>
    <property type="project" value="TreeGrafter"/>
</dbReference>
<feature type="domain" description="Helicase C-terminal" evidence="7">
    <location>
        <begin position="273"/>
        <end position="477"/>
    </location>
</feature>
<dbReference type="CDD" id="cd18795">
    <property type="entry name" value="SF2_C_Ski2"/>
    <property type="match status" value="1"/>
</dbReference>
<gene>
    <name evidence="8" type="ORF">HGA05_12500</name>
</gene>
<keyword evidence="1" id="KW-0547">Nucleotide-binding</keyword>
<dbReference type="Gene3D" id="1.10.3380.30">
    <property type="match status" value="1"/>
</dbReference>
<feature type="domain" description="Helicase ATP-binding" evidence="6">
    <location>
        <begin position="41"/>
        <end position="199"/>
    </location>
</feature>
<dbReference type="SMART" id="SM00490">
    <property type="entry name" value="HELICc"/>
    <property type="match status" value="1"/>
</dbReference>